<feature type="compositionally biased region" description="Basic and acidic residues" evidence="3">
    <location>
        <begin position="112"/>
        <end position="143"/>
    </location>
</feature>
<proteinExistence type="predicted"/>
<feature type="domain" description="HMG box" evidence="4">
    <location>
        <begin position="255"/>
        <end position="321"/>
    </location>
</feature>
<accession>A0A0U1LPG2</accession>
<reference evidence="5 6" key="1">
    <citation type="submission" date="2015-04" db="EMBL/GenBank/DDBJ databases">
        <authorList>
            <person name="Syromyatnikov M.Y."/>
            <person name="Popov V.N."/>
        </authorList>
    </citation>
    <scope>NUCLEOTIDE SEQUENCE [LARGE SCALE GENOMIC DNA]</scope>
    <source>
        <strain evidence="5">WF-38-12</strain>
    </source>
</reference>
<feature type="region of interest" description="Disordered" evidence="3">
    <location>
        <begin position="78"/>
        <end position="157"/>
    </location>
</feature>
<evidence type="ECO:0000256" key="3">
    <source>
        <dbReference type="SAM" id="MobiDB-lite"/>
    </source>
</evidence>
<keyword evidence="6" id="KW-1185">Reference proteome</keyword>
<sequence length="325" mass="36782">MQFVFARRGRRVFQRLNLRQAAALSTRASPAVEPIRRVSCLSNARTATVVVKSTHSPITSLSNVNQWARCYATAAAEGTTSKTAAKKTGAAAKKSAKPKAKTAKKPKKKAVKPKEKLTEEQLAKKKAAQDKKKLKEELQRSKAESLAATEPKPPLSHTWPLFIKKRLHGFKGSVTTQLSTISAEFKNLSSSEREELSRELEQSNQESTRAYTEWVNSHTPLQIKNANTARRRLALLTADRANPIKLSQIKDERQVKHPRTPFIIFYKERISSGDLKHLSLMEMSAQARSEYNELSESEKEKYKQLAQQDSERYRRECKEVYGQES</sequence>
<gene>
    <name evidence="5" type="ORF">PISL3812_02281</name>
</gene>
<dbReference type="STRING" id="28573.A0A0U1LPG2"/>
<dbReference type="CDD" id="cd00084">
    <property type="entry name" value="HMG-box_SF"/>
    <property type="match status" value="1"/>
</dbReference>
<dbReference type="InterPro" id="IPR036910">
    <property type="entry name" value="HMG_box_dom_sf"/>
</dbReference>
<feature type="compositionally biased region" description="Basic residues" evidence="3">
    <location>
        <begin position="94"/>
        <end position="111"/>
    </location>
</feature>
<organism evidence="5 6">
    <name type="scientific">Talaromyces islandicus</name>
    <name type="common">Penicillium islandicum</name>
    <dbReference type="NCBI Taxonomy" id="28573"/>
    <lineage>
        <taxon>Eukaryota</taxon>
        <taxon>Fungi</taxon>
        <taxon>Dikarya</taxon>
        <taxon>Ascomycota</taxon>
        <taxon>Pezizomycotina</taxon>
        <taxon>Eurotiomycetes</taxon>
        <taxon>Eurotiomycetidae</taxon>
        <taxon>Eurotiales</taxon>
        <taxon>Trichocomaceae</taxon>
        <taxon>Talaromyces</taxon>
        <taxon>Talaromyces sect. Islandici</taxon>
    </lineage>
</organism>
<feature type="coiled-coil region" evidence="2">
    <location>
        <begin position="280"/>
        <end position="308"/>
    </location>
</feature>
<dbReference type="GO" id="GO:0003677">
    <property type="term" value="F:DNA binding"/>
    <property type="evidence" value="ECO:0007669"/>
    <property type="project" value="UniProtKB-UniRule"/>
</dbReference>
<evidence type="ECO:0000313" key="6">
    <source>
        <dbReference type="Proteomes" id="UP000054383"/>
    </source>
</evidence>
<evidence type="ECO:0000256" key="1">
    <source>
        <dbReference type="PROSITE-ProRule" id="PRU00267"/>
    </source>
</evidence>
<dbReference type="OMA" id="WVKSHTP"/>
<evidence type="ECO:0000313" key="5">
    <source>
        <dbReference type="EMBL" id="CRG85157.1"/>
    </source>
</evidence>
<evidence type="ECO:0000256" key="2">
    <source>
        <dbReference type="SAM" id="Coils"/>
    </source>
</evidence>
<dbReference type="OrthoDB" id="1919336at2759"/>
<dbReference type="EMBL" id="CVMT01000002">
    <property type="protein sequence ID" value="CRG85157.1"/>
    <property type="molecule type" value="Genomic_DNA"/>
</dbReference>
<keyword evidence="1" id="KW-0539">Nucleus</keyword>
<dbReference type="GO" id="GO:0005634">
    <property type="term" value="C:nucleus"/>
    <property type="evidence" value="ECO:0007669"/>
    <property type="project" value="UniProtKB-UniRule"/>
</dbReference>
<feature type="compositionally biased region" description="Low complexity" evidence="3">
    <location>
        <begin position="78"/>
        <end position="93"/>
    </location>
</feature>
<keyword evidence="1" id="KW-0238">DNA-binding</keyword>
<dbReference type="PROSITE" id="PS50118">
    <property type="entry name" value="HMG_BOX_2"/>
    <property type="match status" value="1"/>
</dbReference>
<dbReference type="SMART" id="SM00398">
    <property type="entry name" value="HMG"/>
    <property type="match status" value="2"/>
</dbReference>
<feature type="DNA-binding region" description="HMG box" evidence="1">
    <location>
        <begin position="255"/>
        <end position="321"/>
    </location>
</feature>
<dbReference type="InterPro" id="IPR009071">
    <property type="entry name" value="HMG_box_dom"/>
</dbReference>
<keyword evidence="2" id="KW-0175">Coiled coil</keyword>
<protein>
    <submittedName>
        <fullName evidence="5">HMG box protein</fullName>
    </submittedName>
</protein>
<dbReference type="SUPFAM" id="SSF47095">
    <property type="entry name" value="HMG-box"/>
    <property type="match status" value="2"/>
</dbReference>
<dbReference type="Gene3D" id="1.10.30.10">
    <property type="entry name" value="High mobility group box domain"/>
    <property type="match status" value="2"/>
</dbReference>
<dbReference type="Proteomes" id="UP000054383">
    <property type="component" value="Unassembled WGS sequence"/>
</dbReference>
<evidence type="ECO:0000259" key="4">
    <source>
        <dbReference type="PROSITE" id="PS50118"/>
    </source>
</evidence>
<dbReference type="Pfam" id="PF00505">
    <property type="entry name" value="HMG_box"/>
    <property type="match status" value="1"/>
</dbReference>
<name>A0A0U1LPG2_TALIS</name>
<feature type="coiled-coil region" evidence="2">
    <location>
        <begin position="186"/>
        <end position="213"/>
    </location>
</feature>
<dbReference type="AlphaFoldDB" id="A0A0U1LPG2"/>